<dbReference type="Pfam" id="PF05544">
    <property type="entry name" value="Pro_racemase"/>
    <property type="match status" value="1"/>
</dbReference>
<gene>
    <name evidence="3" type="ORF">EYS09_06330</name>
</gene>
<evidence type="ECO:0000313" key="3">
    <source>
        <dbReference type="EMBL" id="TBO60510.1"/>
    </source>
</evidence>
<name>A0A4Q9I1K2_STRKA</name>
<evidence type="ECO:0000256" key="2">
    <source>
        <dbReference type="SAM" id="MobiDB-lite"/>
    </source>
</evidence>
<reference evidence="3 4" key="1">
    <citation type="submission" date="2019-02" db="EMBL/GenBank/DDBJ databases">
        <title>Draft Genome Sequence of Streptomyces sp. AM-2504, identified by 16S rRNA comparative analysis as a Streptomyces Kasugaensis strain.</title>
        <authorList>
            <person name="Napolioni V."/>
            <person name="Giuliodori A.M."/>
            <person name="Spurio R."/>
            <person name="Fabbretti A."/>
        </authorList>
    </citation>
    <scope>NUCLEOTIDE SEQUENCE [LARGE SCALE GENOMIC DNA]</scope>
    <source>
        <strain evidence="3 4">AM-2504</strain>
    </source>
</reference>
<dbReference type="PIRSF" id="PIRSF029792">
    <property type="entry name" value="Pro_racemase"/>
    <property type="match status" value="1"/>
</dbReference>
<comment type="caution">
    <text evidence="3">The sequence shown here is derived from an EMBL/GenBank/DDBJ whole genome shotgun (WGS) entry which is preliminary data.</text>
</comment>
<dbReference type="SUPFAM" id="SSF54506">
    <property type="entry name" value="Diaminopimelate epimerase-like"/>
    <property type="match status" value="1"/>
</dbReference>
<dbReference type="Gene3D" id="3.10.310.10">
    <property type="entry name" value="Diaminopimelate Epimerase, Chain A, domain 1"/>
    <property type="match status" value="2"/>
</dbReference>
<protein>
    <submittedName>
        <fullName evidence="3">Proline racemase</fullName>
    </submittedName>
</protein>
<proteinExistence type="inferred from homology"/>
<accession>A0A4Q9I1K2</accession>
<dbReference type="SFLD" id="SFLDS00028">
    <property type="entry name" value="Proline_Racemase"/>
    <property type="match status" value="1"/>
</dbReference>
<dbReference type="GO" id="GO:0016836">
    <property type="term" value="F:hydro-lyase activity"/>
    <property type="evidence" value="ECO:0007669"/>
    <property type="project" value="TreeGrafter"/>
</dbReference>
<evidence type="ECO:0000256" key="1">
    <source>
        <dbReference type="ARBA" id="ARBA00007529"/>
    </source>
</evidence>
<organism evidence="3 4">
    <name type="scientific">Streptomyces kasugaensis</name>
    <dbReference type="NCBI Taxonomy" id="1946"/>
    <lineage>
        <taxon>Bacteria</taxon>
        <taxon>Bacillati</taxon>
        <taxon>Actinomycetota</taxon>
        <taxon>Actinomycetes</taxon>
        <taxon>Kitasatosporales</taxon>
        <taxon>Streptomycetaceae</taxon>
        <taxon>Streptomyces</taxon>
    </lineage>
</organism>
<dbReference type="InterPro" id="IPR008794">
    <property type="entry name" value="Pro_racemase_fam"/>
</dbReference>
<dbReference type="Proteomes" id="UP000292452">
    <property type="component" value="Unassembled WGS sequence"/>
</dbReference>
<keyword evidence="4" id="KW-1185">Reference proteome</keyword>
<dbReference type="EMBL" id="SIXH01000036">
    <property type="protein sequence ID" value="TBO60510.1"/>
    <property type="molecule type" value="Genomic_DNA"/>
</dbReference>
<comment type="similarity">
    <text evidence="1">Belongs to the proline racemase family.</text>
</comment>
<feature type="region of interest" description="Disordered" evidence="2">
    <location>
        <begin position="1"/>
        <end position="28"/>
    </location>
</feature>
<dbReference type="PANTHER" id="PTHR33442:SF1">
    <property type="entry name" value="TRANS-3-HYDROXY-L-PROLINE DEHYDRATASE"/>
    <property type="match status" value="1"/>
</dbReference>
<evidence type="ECO:0000313" key="4">
    <source>
        <dbReference type="Proteomes" id="UP000292452"/>
    </source>
</evidence>
<dbReference type="AlphaFoldDB" id="A0A4Q9I1K2"/>
<dbReference type="PANTHER" id="PTHR33442">
    <property type="entry name" value="TRANS-3-HYDROXY-L-PROLINE DEHYDRATASE"/>
    <property type="match status" value="1"/>
</dbReference>
<feature type="compositionally biased region" description="Basic and acidic residues" evidence="2">
    <location>
        <begin position="1"/>
        <end position="27"/>
    </location>
</feature>
<sequence length="380" mass="39668">MRVTREEPKAADTSEGHGRAETPERPETAVARGLLGTVPIETVDWHTGGEPFRIVPQAPPAVTGAGLTVAERRTAAMASDEVQWTRALLCGEPRGHADMYGAFLVPPDDAGAHLGALFWHKDGFSTACGHGTIALGAWAVASGLVPASADGTTDVVIDVPSGRVTASVRTVGGRVADVTFINVPGYVHARGVEVATSRGTVAVDIAFGGAMYAVLPVERFGLRVRPEDIPQLIAAGREIRDALNAAGAAEHPQDPRLSGVYGTVFTEEAAAPARRPDGTRRLHHRNVTVFADGEVDRSPCGSGTAARVALLADAGQLHPGDELRHESVVGSVFHARIAHLTNAHGLPAVVPAVTGTAYATGTCRFTVDPDDTLLPGFVLR</sequence>